<dbReference type="AlphaFoldDB" id="A0A642UMB7"/>
<keyword evidence="17" id="KW-1185">Reference proteome</keyword>
<name>A0A642UMB7_DIURU</name>
<feature type="domain" description="DNA helicase Pif1-like 2B" evidence="15">
    <location>
        <begin position="410"/>
        <end position="445"/>
    </location>
</feature>
<dbReference type="GO" id="GO:0000723">
    <property type="term" value="P:telomere maintenance"/>
    <property type="evidence" value="ECO:0007669"/>
    <property type="project" value="InterPro"/>
</dbReference>
<protein>
    <recommendedName>
        <fullName evidence="12">ATP-dependent DNA helicase PIF1</fullName>
        <ecNumber evidence="12">5.6.2.3</ecNumber>
    </recommendedName>
    <alternativeName>
        <fullName evidence="12">DNA 5'-3' helicase PIF1</fullName>
    </alternativeName>
    <alternativeName>
        <fullName evidence="12">DNA repair and recombination helicase PIF1</fullName>
    </alternativeName>
</protein>
<evidence type="ECO:0000313" key="17">
    <source>
        <dbReference type="Proteomes" id="UP000449547"/>
    </source>
</evidence>
<gene>
    <name evidence="12" type="primary">PIF1</name>
    <name evidence="16" type="ORF">DIURU_003680</name>
</gene>
<evidence type="ECO:0000256" key="11">
    <source>
        <dbReference type="ARBA" id="ARBA00023242"/>
    </source>
</evidence>
<dbReference type="GO" id="GO:0005524">
    <property type="term" value="F:ATP binding"/>
    <property type="evidence" value="ECO:0007669"/>
    <property type="project" value="UniProtKB-UniRule"/>
</dbReference>
<dbReference type="PANTHER" id="PTHR47642:SF5">
    <property type="entry name" value="ATP-DEPENDENT DNA HELICASE"/>
    <property type="match status" value="1"/>
</dbReference>
<feature type="domain" description="DNA helicase Pif1-like DEAD-box helicase" evidence="14">
    <location>
        <begin position="146"/>
        <end position="345"/>
    </location>
</feature>
<dbReference type="InterPro" id="IPR048293">
    <property type="entry name" value="PIF1_RRM3_pfh1"/>
</dbReference>
<organism evidence="16 17">
    <name type="scientific">Diutina rugosa</name>
    <name type="common">Yeast</name>
    <name type="synonym">Candida rugosa</name>
    <dbReference type="NCBI Taxonomy" id="5481"/>
    <lineage>
        <taxon>Eukaryota</taxon>
        <taxon>Fungi</taxon>
        <taxon>Dikarya</taxon>
        <taxon>Ascomycota</taxon>
        <taxon>Saccharomycotina</taxon>
        <taxon>Pichiomycetes</taxon>
        <taxon>Debaryomycetaceae</taxon>
        <taxon>Diutina</taxon>
    </lineage>
</organism>
<dbReference type="Pfam" id="PF05970">
    <property type="entry name" value="PIF1"/>
    <property type="match status" value="1"/>
</dbReference>
<evidence type="ECO:0000259" key="14">
    <source>
        <dbReference type="Pfam" id="PF05970"/>
    </source>
</evidence>
<dbReference type="GO" id="GO:0016887">
    <property type="term" value="F:ATP hydrolysis activity"/>
    <property type="evidence" value="ECO:0007669"/>
    <property type="project" value="RHEA"/>
</dbReference>
<dbReference type="EC" id="5.6.2.3" evidence="12"/>
<evidence type="ECO:0000256" key="10">
    <source>
        <dbReference type="ARBA" id="ARBA00023235"/>
    </source>
</evidence>
<comment type="subunit">
    <text evidence="12">Monomer.</text>
</comment>
<keyword evidence="6 12" id="KW-0238">DNA-binding</keyword>
<evidence type="ECO:0000313" key="16">
    <source>
        <dbReference type="EMBL" id="KAA8900698.1"/>
    </source>
</evidence>
<evidence type="ECO:0000256" key="7">
    <source>
        <dbReference type="ARBA" id="ARBA00023128"/>
    </source>
</evidence>
<feature type="DNA-binding region" evidence="12">
    <location>
        <begin position="587"/>
        <end position="606"/>
    </location>
</feature>
<keyword evidence="3 12" id="KW-0378">Hydrolase</keyword>
<keyword evidence="2 12" id="KW-0227">DNA damage</keyword>
<dbReference type="VEuPathDB" id="FungiDB:DIURU_003680"/>
<keyword evidence="7 12" id="KW-0496">Mitochondrion</keyword>
<comment type="catalytic activity">
    <reaction evidence="12">
        <text>ATP + H2O = ADP + phosphate + H(+)</text>
        <dbReference type="Rhea" id="RHEA:13065"/>
        <dbReference type="ChEBI" id="CHEBI:15377"/>
        <dbReference type="ChEBI" id="CHEBI:15378"/>
        <dbReference type="ChEBI" id="CHEBI:30616"/>
        <dbReference type="ChEBI" id="CHEBI:43474"/>
        <dbReference type="ChEBI" id="CHEBI:456216"/>
        <dbReference type="EC" id="5.6.2.3"/>
    </reaction>
</comment>
<dbReference type="Gene3D" id="3.40.50.300">
    <property type="entry name" value="P-loop containing nucleotide triphosphate hydrolases"/>
    <property type="match status" value="2"/>
</dbReference>
<evidence type="ECO:0000256" key="9">
    <source>
        <dbReference type="ARBA" id="ARBA00023204"/>
    </source>
</evidence>
<comment type="caution">
    <text evidence="16">The sequence shown here is derived from an EMBL/GenBank/DDBJ whole genome shotgun (WGS) entry which is preliminary data.</text>
</comment>
<keyword evidence="11 12" id="KW-0539">Nucleus</keyword>
<dbReference type="InterPro" id="IPR027417">
    <property type="entry name" value="P-loop_NTPase"/>
</dbReference>
<keyword evidence="8 12" id="KW-0233">DNA recombination</keyword>
<dbReference type="InterPro" id="IPR010285">
    <property type="entry name" value="DNA_helicase_pif1-like_DEAD"/>
</dbReference>
<evidence type="ECO:0000256" key="6">
    <source>
        <dbReference type="ARBA" id="ARBA00023125"/>
    </source>
</evidence>
<dbReference type="PANTHER" id="PTHR47642">
    <property type="entry name" value="ATP-DEPENDENT DNA HELICASE"/>
    <property type="match status" value="1"/>
</dbReference>
<keyword evidence="1 12" id="KW-0547">Nucleotide-binding</keyword>
<dbReference type="InterPro" id="IPR051055">
    <property type="entry name" value="PIF1_helicase"/>
</dbReference>
<evidence type="ECO:0000256" key="1">
    <source>
        <dbReference type="ARBA" id="ARBA00022741"/>
    </source>
</evidence>
<evidence type="ECO:0000256" key="12">
    <source>
        <dbReference type="HAMAP-Rule" id="MF_03176"/>
    </source>
</evidence>
<evidence type="ECO:0000256" key="3">
    <source>
        <dbReference type="ARBA" id="ARBA00022801"/>
    </source>
</evidence>
<dbReference type="CDD" id="cd18809">
    <property type="entry name" value="SF1_C_RecD"/>
    <property type="match status" value="1"/>
</dbReference>
<dbReference type="GO" id="GO:0006310">
    <property type="term" value="P:DNA recombination"/>
    <property type="evidence" value="ECO:0007669"/>
    <property type="project" value="UniProtKB-UniRule"/>
</dbReference>
<evidence type="ECO:0000256" key="5">
    <source>
        <dbReference type="ARBA" id="ARBA00022840"/>
    </source>
</evidence>
<accession>A0A642UMB7</accession>
<dbReference type="InterPro" id="IPR049163">
    <property type="entry name" value="Pif1-like_2B_dom"/>
</dbReference>
<evidence type="ECO:0000256" key="13">
    <source>
        <dbReference type="SAM" id="MobiDB-lite"/>
    </source>
</evidence>
<dbReference type="SUPFAM" id="SSF52540">
    <property type="entry name" value="P-loop containing nucleoside triphosphate hydrolases"/>
    <property type="match status" value="2"/>
</dbReference>
<keyword evidence="9 12" id="KW-0234">DNA repair</keyword>
<dbReference type="EMBL" id="SWFT01000107">
    <property type="protein sequence ID" value="KAA8900698.1"/>
    <property type="molecule type" value="Genomic_DNA"/>
</dbReference>
<evidence type="ECO:0000259" key="15">
    <source>
        <dbReference type="Pfam" id="PF21530"/>
    </source>
</evidence>
<evidence type="ECO:0000256" key="2">
    <source>
        <dbReference type="ARBA" id="ARBA00022763"/>
    </source>
</evidence>
<keyword evidence="5 12" id="KW-0067">ATP-binding</keyword>
<keyword evidence="4 12" id="KW-0347">Helicase</keyword>
<dbReference type="GO" id="GO:0005634">
    <property type="term" value="C:nucleus"/>
    <property type="evidence" value="ECO:0007669"/>
    <property type="project" value="UniProtKB-SubCell"/>
</dbReference>
<comment type="cofactor">
    <cofactor evidence="12">
        <name>Mg(2+)</name>
        <dbReference type="ChEBI" id="CHEBI:18420"/>
    </cofactor>
</comment>
<reference evidence="16 17" key="1">
    <citation type="submission" date="2019-07" db="EMBL/GenBank/DDBJ databases">
        <title>Genome assembly of two rare yeast pathogens: Diutina rugosa and Trichomonascus ciferrii.</title>
        <authorList>
            <person name="Mixao V."/>
            <person name="Saus E."/>
            <person name="Hansen A."/>
            <person name="Lass-Flor C."/>
            <person name="Gabaldon T."/>
        </authorList>
    </citation>
    <scope>NUCLEOTIDE SEQUENCE [LARGE SCALE GENOMIC DNA]</scope>
    <source>
        <strain evidence="16 17">CBS 613</strain>
    </source>
</reference>
<dbReference type="Pfam" id="PF21530">
    <property type="entry name" value="Pif1_2B_dom"/>
    <property type="match status" value="1"/>
</dbReference>
<dbReference type="OrthoDB" id="432234at2759"/>
<dbReference type="CDD" id="cd18037">
    <property type="entry name" value="DEXSc_Pif1_like"/>
    <property type="match status" value="1"/>
</dbReference>
<dbReference type="Proteomes" id="UP000449547">
    <property type="component" value="Unassembled WGS sequence"/>
</dbReference>
<dbReference type="GO" id="GO:0006281">
    <property type="term" value="P:DNA repair"/>
    <property type="evidence" value="ECO:0007669"/>
    <property type="project" value="UniProtKB-UniRule"/>
</dbReference>
<dbReference type="GO" id="GO:0043139">
    <property type="term" value="F:5'-3' DNA helicase activity"/>
    <property type="evidence" value="ECO:0007669"/>
    <property type="project" value="UniProtKB-UniRule"/>
</dbReference>
<feature type="region of interest" description="Disordered" evidence="13">
    <location>
        <begin position="20"/>
        <end position="65"/>
    </location>
</feature>
<dbReference type="GO" id="GO:0003677">
    <property type="term" value="F:DNA binding"/>
    <property type="evidence" value="ECO:0007669"/>
    <property type="project" value="UniProtKB-KW"/>
</dbReference>
<comment type="similarity">
    <text evidence="12">Belongs to the helicase family. PIF1 subfamily.</text>
</comment>
<sequence length="626" mass="69391">MKASRQSSLQDFFRKSAKTEVITLDDDTDEDVPVKPKPSLKPDPAATRASRRDPRTSSILSYGSASGFEEDDDGFADTSVELVTCGDAVLQKALQTSTDAPPAPVKRTSSAMDSWFTPVAKRRPKPVVRSGSPPLAASAASAMTSLTPEQHQVMQAVLSGVSVFYTGSAGTGKSVVLRHLVSSLRSKFGEGLGVCASTGMAACNIGGMTLHKLFGIGTGSGSVGDLANRIQKNRFSRLTWQKLRVVIIDEISMIDGDLFDKLEAVARVVRGNNRPFGGIQVVCSGDFFQLPPVSKDKRAKFCFQAETWPQVIKQKIVLRKIWRQRDSELIEMLNTVRMGRVDATTTRKFTSLARRVVYDDGIGPTELFPTRQEVHRANQARLAQLPGDVEEYVAQDYVPHPSLAGQLEHFMAEKVLRLKPDAQVMCIKNISDEIVNGSVGTVVVFLTAPLWHKVLEYWSEDDIMSHQKELRLVSKRIGDKHRFSPQDTEYYHLLSGETKRIVDVLLSLAVVDSNERMPVVAFRTPRGSSLHLIEPLEFTVDSTSNANKVVRTQYPLILAWAMSIHKSQGQSIERLRIDLHKIFEMGQIYVALSRATNKDTLEVLNFDARKVKVSPEVIDFYKSLTA</sequence>
<comment type="function">
    <text evidence="12">DNA-dependent ATPase and 5'-3' DNA helicase required for the maintenance of both mitochondrial and nuclear genome stability.</text>
</comment>
<comment type="subcellular location">
    <subcellularLocation>
        <location evidence="12">Nucleus</location>
    </subcellularLocation>
    <subcellularLocation>
        <location evidence="12">Mitochondrion</location>
    </subcellularLocation>
</comment>
<evidence type="ECO:0000256" key="4">
    <source>
        <dbReference type="ARBA" id="ARBA00022806"/>
    </source>
</evidence>
<proteinExistence type="inferred from homology"/>
<evidence type="ECO:0000256" key="8">
    <source>
        <dbReference type="ARBA" id="ARBA00023172"/>
    </source>
</evidence>
<dbReference type="HAMAP" id="MF_03176">
    <property type="entry name" value="PIF1"/>
    <property type="match status" value="1"/>
</dbReference>
<dbReference type="GO" id="GO:0005739">
    <property type="term" value="C:mitochondrion"/>
    <property type="evidence" value="ECO:0007669"/>
    <property type="project" value="UniProtKB-SubCell"/>
</dbReference>
<dbReference type="OMA" id="SSAWESC"/>
<keyword evidence="10 12" id="KW-0413">Isomerase</keyword>
<feature type="binding site" evidence="12">
    <location>
        <begin position="167"/>
        <end position="174"/>
    </location>
    <ligand>
        <name>ATP</name>
        <dbReference type="ChEBI" id="CHEBI:30616"/>
    </ligand>
</feature>